<dbReference type="Gene3D" id="3.80.10.10">
    <property type="entry name" value="Ribonuclease Inhibitor"/>
    <property type="match status" value="3"/>
</dbReference>
<dbReference type="PROSITE" id="PS51450">
    <property type="entry name" value="LRR"/>
    <property type="match status" value="4"/>
</dbReference>
<evidence type="ECO:0000256" key="2">
    <source>
        <dbReference type="ARBA" id="ARBA00022737"/>
    </source>
</evidence>
<sequence length="537" mass="62406">MYFIKYIHINYVHKGQFGTLHYQILILKGYHQFLILKNSIDDIVLSSIPDFSINHNNLEHLNFGNNNISSISNKLFNLDLVTINFEYNKITEIPDKIFDLINLKELYLSNNQITKISDSFGNLKNLEILDLSNNQIYSELPNSLNNLLNLKIINLRGNVDIKRKILTNESLEECSYNSKYNICKAKDLKCFTQEIHKYLENKKSGSYESLISNCINNSNGKVKTIIFEDGELNQNYIDQISNLKDLEELEIDIYDLSKLSYNLSEVTNLEKFELAENGISSIPKQIENLKKLEHIDLWDNQIETLPKEIFNIKNLTYVNLENNGLKIIPNQFGELENLEFLNLNENEIYSEIPESLNQLSNLKEIYLEFNVDLKGKALTNESLEKCTYNKNYNLCRAKNIECLRNSDEKDGYLFELCNSEINDSSNECDKLYNYLEGEESGSYESIVNTCNTNNKGKIRILKLDLFEQNDHQKRINEIGKLTEIEELILNDINFKDINFDSLKNLSKLSSLILDSNYRNSLKRFPDDILALTQLKEL</sequence>
<comment type="caution">
    <text evidence="4">The sequence shown here is derived from an EMBL/GenBank/DDBJ whole genome shotgun (WGS) entry which is preliminary data.</text>
</comment>
<dbReference type="PANTHER" id="PTHR48051">
    <property type="match status" value="1"/>
</dbReference>
<evidence type="ECO:0000256" key="1">
    <source>
        <dbReference type="ARBA" id="ARBA00022614"/>
    </source>
</evidence>
<keyword evidence="1" id="KW-0433">Leucine-rich repeat</keyword>
<dbReference type="Pfam" id="PF13855">
    <property type="entry name" value="LRR_8"/>
    <property type="match status" value="1"/>
</dbReference>
<dbReference type="STRING" id="1754190.A0A1Y2EUD3"/>
<dbReference type="InterPro" id="IPR032675">
    <property type="entry name" value="LRR_dom_sf"/>
</dbReference>
<dbReference type="InterPro" id="IPR001611">
    <property type="entry name" value="Leu-rich_rpt"/>
</dbReference>
<proteinExistence type="predicted"/>
<dbReference type="Pfam" id="PF23598">
    <property type="entry name" value="LRR_14"/>
    <property type="match status" value="1"/>
</dbReference>
<keyword evidence="5" id="KW-1185">Reference proteome</keyword>
<accession>A0A1Y2EUD3</accession>
<evidence type="ECO:0000313" key="4">
    <source>
        <dbReference type="EMBL" id="ORY75180.1"/>
    </source>
</evidence>
<dbReference type="InterPro" id="IPR050216">
    <property type="entry name" value="LRR_domain-containing"/>
</dbReference>
<dbReference type="AlphaFoldDB" id="A0A1Y2EUD3"/>
<gene>
    <name evidence="4" type="ORF">LY90DRAFT_502187</name>
</gene>
<feature type="domain" description="Disease resistance R13L4/SHOC-2-like LRR" evidence="3">
    <location>
        <begin position="263"/>
        <end position="404"/>
    </location>
</feature>
<organism evidence="4 5">
    <name type="scientific">Neocallimastix californiae</name>
    <dbReference type="NCBI Taxonomy" id="1754190"/>
    <lineage>
        <taxon>Eukaryota</taxon>
        <taxon>Fungi</taxon>
        <taxon>Fungi incertae sedis</taxon>
        <taxon>Chytridiomycota</taxon>
        <taxon>Chytridiomycota incertae sedis</taxon>
        <taxon>Neocallimastigomycetes</taxon>
        <taxon>Neocallimastigales</taxon>
        <taxon>Neocallimastigaceae</taxon>
        <taxon>Neocallimastix</taxon>
    </lineage>
</organism>
<dbReference type="GO" id="GO:0005737">
    <property type="term" value="C:cytoplasm"/>
    <property type="evidence" value="ECO:0007669"/>
    <property type="project" value="TreeGrafter"/>
</dbReference>
<evidence type="ECO:0000313" key="5">
    <source>
        <dbReference type="Proteomes" id="UP000193920"/>
    </source>
</evidence>
<reference evidence="4 5" key="1">
    <citation type="submission" date="2016-08" db="EMBL/GenBank/DDBJ databases">
        <title>A Parts List for Fungal Cellulosomes Revealed by Comparative Genomics.</title>
        <authorList>
            <consortium name="DOE Joint Genome Institute"/>
            <person name="Haitjema C.H."/>
            <person name="Gilmore S.P."/>
            <person name="Henske J.K."/>
            <person name="Solomon K.V."/>
            <person name="De Groot R."/>
            <person name="Kuo A."/>
            <person name="Mondo S.J."/>
            <person name="Salamov A.A."/>
            <person name="Labutti K."/>
            <person name="Zhao Z."/>
            <person name="Chiniquy J."/>
            <person name="Barry K."/>
            <person name="Brewer H.M."/>
            <person name="Purvine S.O."/>
            <person name="Wright A.T."/>
            <person name="Boxma B."/>
            <person name="Van Alen T."/>
            <person name="Hackstein J.H."/>
            <person name="Baker S.E."/>
            <person name="Grigoriev I.V."/>
            <person name="O'Malley M.A."/>
        </authorList>
    </citation>
    <scope>NUCLEOTIDE SEQUENCE [LARGE SCALE GENOMIC DNA]</scope>
    <source>
        <strain evidence="4 5">G1</strain>
    </source>
</reference>
<protein>
    <submittedName>
        <fullName evidence="4">RNI-like protein</fullName>
    </submittedName>
</protein>
<name>A0A1Y2EUD3_9FUNG</name>
<keyword evidence="2" id="KW-0677">Repeat</keyword>
<dbReference type="SMART" id="SM00369">
    <property type="entry name" value="LRR_TYP"/>
    <property type="match status" value="8"/>
</dbReference>
<evidence type="ECO:0000259" key="3">
    <source>
        <dbReference type="Pfam" id="PF23598"/>
    </source>
</evidence>
<dbReference type="InterPro" id="IPR055414">
    <property type="entry name" value="LRR_R13L4/SHOC2-like"/>
</dbReference>
<dbReference type="PANTHER" id="PTHR48051:SF1">
    <property type="entry name" value="RAS SUPPRESSOR PROTEIN 1"/>
    <property type="match status" value="1"/>
</dbReference>
<dbReference type="InterPro" id="IPR003591">
    <property type="entry name" value="Leu-rich_rpt_typical-subtyp"/>
</dbReference>
<dbReference type="OrthoDB" id="660555at2759"/>
<dbReference type="SMART" id="SM00365">
    <property type="entry name" value="LRR_SD22"/>
    <property type="match status" value="4"/>
</dbReference>
<dbReference type="Proteomes" id="UP000193920">
    <property type="component" value="Unassembled WGS sequence"/>
</dbReference>
<dbReference type="EMBL" id="MCOG01000026">
    <property type="protein sequence ID" value="ORY75180.1"/>
    <property type="molecule type" value="Genomic_DNA"/>
</dbReference>
<dbReference type="SUPFAM" id="SSF52058">
    <property type="entry name" value="L domain-like"/>
    <property type="match status" value="2"/>
</dbReference>